<evidence type="ECO:0000259" key="1">
    <source>
        <dbReference type="Pfam" id="PF00582"/>
    </source>
</evidence>
<dbReference type="InterPro" id="IPR006016">
    <property type="entry name" value="UspA"/>
</dbReference>
<dbReference type="Gene3D" id="3.40.50.620">
    <property type="entry name" value="HUPs"/>
    <property type="match status" value="1"/>
</dbReference>
<dbReference type="SUPFAM" id="SSF52402">
    <property type="entry name" value="Adenine nucleotide alpha hydrolases-like"/>
    <property type="match status" value="1"/>
</dbReference>
<comment type="caution">
    <text evidence="2">The sequence shown here is derived from an EMBL/GenBank/DDBJ whole genome shotgun (WGS) entry which is preliminary data.</text>
</comment>
<sequence length="148" mass="16249">MSSIVCAVRGGPESENTIKTALSLAREKGLPLHFLYVVNLDFLSNVTGGHVQTVSKEMRELGKFILEMAVTQAEEVGVQAISHIRQGKVHLQLINLCQELRTGYVVLGKTRQRGEGLRQPRRFVRTYGETIKAETGAEVVVASEGDEA</sequence>
<dbReference type="Pfam" id="PF00582">
    <property type="entry name" value="Usp"/>
    <property type="match status" value="1"/>
</dbReference>
<dbReference type="CDD" id="cd00293">
    <property type="entry name" value="USP-like"/>
    <property type="match status" value="1"/>
</dbReference>
<keyword evidence="3" id="KW-1185">Reference proteome</keyword>
<evidence type="ECO:0000313" key="3">
    <source>
        <dbReference type="Proteomes" id="UP001594351"/>
    </source>
</evidence>
<protein>
    <submittedName>
        <fullName evidence="2">Universal stress protein</fullName>
    </submittedName>
</protein>
<dbReference type="InterPro" id="IPR014729">
    <property type="entry name" value="Rossmann-like_a/b/a_fold"/>
</dbReference>
<dbReference type="EMBL" id="JBHPBY010000469">
    <property type="protein sequence ID" value="MFC1853306.1"/>
    <property type="molecule type" value="Genomic_DNA"/>
</dbReference>
<proteinExistence type="predicted"/>
<organism evidence="2 3">
    <name type="scientific">candidate division CSSED10-310 bacterium</name>
    <dbReference type="NCBI Taxonomy" id="2855610"/>
    <lineage>
        <taxon>Bacteria</taxon>
        <taxon>Bacteria division CSSED10-310</taxon>
    </lineage>
</organism>
<dbReference type="Proteomes" id="UP001594351">
    <property type="component" value="Unassembled WGS sequence"/>
</dbReference>
<name>A0ABV6Z4N0_UNCC1</name>
<gene>
    <name evidence="2" type="ORF">ACFL27_24170</name>
</gene>
<feature type="domain" description="UspA" evidence="1">
    <location>
        <begin position="3"/>
        <end position="114"/>
    </location>
</feature>
<evidence type="ECO:0000313" key="2">
    <source>
        <dbReference type="EMBL" id="MFC1853306.1"/>
    </source>
</evidence>
<reference evidence="2 3" key="1">
    <citation type="submission" date="2024-09" db="EMBL/GenBank/DDBJ databases">
        <title>Laminarin stimulates single cell rates of sulfate reduction while oxygen inhibits transcriptomic activity in coastal marine sediment.</title>
        <authorList>
            <person name="Lindsay M."/>
            <person name="Orcutt B."/>
            <person name="Emerson D."/>
            <person name="Stepanauskas R."/>
            <person name="D'Angelo T."/>
        </authorList>
    </citation>
    <scope>NUCLEOTIDE SEQUENCE [LARGE SCALE GENOMIC DNA]</scope>
    <source>
        <strain evidence="2">SAG AM-311-K15</strain>
    </source>
</reference>
<accession>A0ABV6Z4N0</accession>